<name>A0AAV0KAZ4_9ROSI</name>
<dbReference type="AlphaFoldDB" id="A0AAV0KAZ4"/>
<evidence type="ECO:0000313" key="3">
    <source>
        <dbReference type="EMBL" id="CAI0419420.1"/>
    </source>
</evidence>
<protein>
    <submittedName>
        <fullName evidence="3">Uncharacterized protein</fullName>
    </submittedName>
</protein>
<gene>
    <name evidence="3" type="ORF">LITE_LOCUS17983</name>
</gene>
<sequence length="86" mass="9820">MNSHRHRPWTAMANPPPPPRPLTAMKNSRRNTTIIKKHKRKKMNPGKMIGLVFAGVAAILQVGVIGFLVFKRKQLIKDRYEPYSVS</sequence>
<organism evidence="3 4">
    <name type="scientific">Linum tenue</name>
    <dbReference type="NCBI Taxonomy" id="586396"/>
    <lineage>
        <taxon>Eukaryota</taxon>
        <taxon>Viridiplantae</taxon>
        <taxon>Streptophyta</taxon>
        <taxon>Embryophyta</taxon>
        <taxon>Tracheophyta</taxon>
        <taxon>Spermatophyta</taxon>
        <taxon>Magnoliopsida</taxon>
        <taxon>eudicotyledons</taxon>
        <taxon>Gunneridae</taxon>
        <taxon>Pentapetalae</taxon>
        <taxon>rosids</taxon>
        <taxon>fabids</taxon>
        <taxon>Malpighiales</taxon>
        <taxon>Linaceae</taxon>
        <taxon>Linum</taxon>
    </lineage>
</organism>
<evidence type="ECO:0000256" key="1">
    <source>
        <dbReference type="SAM" id="MobiDB-lite"/>
    </source>
</evidence>
<keyword evidence="2" id="KW-1133">Transmembrane helix</keyword>
<keyword evidence="4" id="KW-1185">Reference proteome</keyword>
<comment type="caution">
    <text evidence="3">The sequence shown here is derived from an EMBL/GenBank/DDBJ whole genome shotgun (WGS) entry which is preliminary data.</text>
</comment>
<dbReference type="PANTHER" id="PTHR36721:SF1">
    <property type="entry name" value="OS04G0446401 PROTEIN"/>
    <property type="match status" value="1"/>
</dbReference>
<feature type="region of interest" description="Disordered" evidence="1">
    <location>
        <begin position="1"/>
        <end position="25"/>
    </location>
</feature>
<dbReference type="EMBL" id="CAMGYJ010000005">
    <property type="protein sequence ID" value="CAI0419420.1"/>
    <property type="molecule type" value="Genomic_DNA"/>
</dbReference>
<feature type="transmembrane region" description="Helical" evidence="2">
    <location>
        <begin position="48"/>
        <end position="70"/>
    </location>
</feature>
<dbReference type="PANTHER" id="PTHR36721">
    <property type="entry name" value="PROLINE-RICH FAMILY PROTEIN"/>
    <property type="match status" value="1"/>
</dbReference>
<evidence type="ECO:0000256" key="2">
    <source>
        <dbReference type="SAM" id="Phobius"/>
    </source>
</evidence>
<evidence type="ECO:0000313" key="4">
    <source>
        <dbReference type="Proteomes" id="UP001154282"/>
    </source>
</evidence>
<keyword evidence="2" id="KW-0812">Transmembrane</keyword>
<keyword evidence="2" id="KW-0472">Membrane</keyword>
<accession>A0AAV0KAZ4</accession>
<proteinExistence type="predicted"/>
<dbReference type="Proteomes" id="UP001154282">
    <property type="component" value="Unassembled WGS sequence"/>
</dbReference>
<reference evidence="3" key="1">
    <citation type="submission" date="2022-08" db="EMBL/GenBank/DDBJ databases">
        <authorList>
            <person name="Gutierrez-Valencia J."/>
        </authorList>
    </citation>
    <scope>NUCLEOTIDE SEQUENCE</scope>
</reference>